<reference evidence="2 3" key="1">
    <citation type="submission" date="2020-07" db="EMBL/GenBank/DDBJ databases">
        <title>Halosimplex pelagicum sp. nov. and Halosimplex rubrum sp. nov., isolated from salted brown alga Laminaria, and emended description of the genus Halosimplex.</title>
        <authorList>
            <person name="Cui H."/>
        </authorList>
    </citation>
    <scope>NUCLEOTIDE SEQUENCE [LARGE SCALE GENOMIC DNA]</scope>
    <source>
        <strain evidence="2 3">R27</strain>
    </source>
</reference>
<protein>
    <submittedName>
        <fullName evidence="2">Uncharacterized protein</fullName>
    </submittedName>
</protein>
<evidence type="ECO:0000313" key="3">
    <source>
        <dbReference type="Proteomes" id="UP000509667"/>
    </source>
</evidence>
<dbReference type="GeneID" id="56079324"/>
<organism evidence="2 3">
    <name type="scientific">Halosimplex rubrum</name>
    <dbReference type="NCBI Taxonomy" id="869889"/>
    <lineage>
        <taxon>Archaea</taxon>
        <taxon>Methanobacteriati</taxon>
        <taxon>Methanobacteriota</taxon>
        <taxon>Stenosarchaea group</taxon>
        <taxon>Halobacteria</taxon>
        <taxon>Halobacteriales</taxon>
        <taxon>Haloarculaceae</taxon>
        <taxon>Halosimplex</taxon>
    </lineage>
</organism>
<feature type="region of interest" description="Disordered" evidence="1">
    <location>
        <begin position="126"/>
        <end position="150"/>
    </location>
</feature>
<proteinExistence type="predicted"/>
<evidence type="ECO:0000313" key="2">
    <source>
        <dbReference type="EMBL" id="QLH78631.1"/>
    </source>
</evidence>
<sequence length="150" mass="16297">MSQTPVDGSDREGRAVGDTDRGTESDSLASRFAARLRSVGRSLRARLGSLTEDEERSTFERAQSMDGGGTADRARSVQCVGLTEEVVEGDGRAVTDDLVRAQAAEAPDRDGPSEDRPELVVRWTDDELTLSSPDEPDAHITSTYWEDVEP</sequence>
<dbReference type="AlphaFoldDB" id="A0A7D5SZB7"/>
<dbReference type="RefSeq" id="WP_179908510.1">
    <property type="nucleotide sequence ID" value="NZ_CP058910.1"/>
</dbReference>
<evidence type="ECO:0000256" key="1">
    <source>
        <dbReference type="SAM" id="MobiDB-lite"/>
    </source>
</evidence>
<accession>A0A7D5SZB7</accession>
<name>A0A7D5SZB7_9EURY</name>
<keyword evidence="3" id="KW-1185">Reference proteome</keyword>
<dbReference type="OrthoDB" id="239959at2157"/>
<dbReference type="KEGG" id="hrr:HZS55_15635"/>
<feature type="region of interest" description="Disordered" evidence="1">
    <location>
        <begin position="1"/>
        <end position="28"/>
    </location>
</feature>
<dbReference type="Proteomes" id="UP000509667">
    <property type="component" value="Chromosome"/>
</dbReference>
<dbReference type="EMBL" id="CP058910">
    <property type="protein sequence ID" value="QLH78631.1"/>
    <property type="molecule type" value="Genomic_DNA"/>
</dbReference>
<feature type="compositionally biased region" description="Basic and acidic residues" evidence="1">
    <location>
        <begin position="8"/>
        <end position="24"/>
    </location>
</feature>
<feature type="region of interest" description="Disordered" evidence="1">
    <location>
        <begin position="50"/>
        <end position="76"/>
    </location>
</feature>
<gene>
    <name evidence="2" type="ORF">HZS55_15635</name>
</gene>